<proteinExistence type="predicted"/>
<reference evidence="1 2" key="1">
    <citation type="journal article" date="2024" name="BMC Genomics">
        <title>Genome assembly of redclaw crayfish (Cherax quadricarinatus) provides insights into its immune adaptation and hypoxia tolerance.</title>
        <authorList>
            <person name="Liu Z."/>
            <person name="Zheng J."/>
            <person name="Li H."/>
            <person name="Fang K."/>
            <person name="Wang S."/>
            <person name="He J."/>
            <person name="Zhou D."/>
            <person name="Weng S."/>
            <person name="Chi M."/>
            <person name="Gu Z."/>
            <person name="He J."/>
            <person name="Li F."/>
            <person name="Wang M."/>
        </authorList>
    </citation>
    <scope>NUCLEOTIDE SEQUENCE [LARGE SCALE GENOMIC DNA]</scope>
    <source>
        <strain evidence="1">ZL_2023a</strain>
    </source>
</reference>
<feature type="non-terminal residue" evidence="1">
    <location>
        <position position="127"/>
    </location>
</feature>
<protein>
    <submittedName>
        <fullName evidence="1">Uncharacterized protein</fullName>
    </submittedName>
</protein>
<gene>
    <name evidence="1" type="ORF">OTU49_002197</name>
</gene>
<comment type="caution">
    <text evidence="1">The sequence shown here is derived from an EMBL/GenBank/DDBJ whole genome shotgun (WGS) entry which is preliminary data.</text>
</comment>
<evidence type="ECO:0000313" key="1">
    <source>
        <dbReference type="EMBL" id="KAK8741393.1"/>
    </source>
</evidence>
<dbReference type="EMBL" id="JARKIK010000030">
    <property type="protein sequence ID" value="KAK8741393.1"/>
    <property type="molecule type" value="Genomic_DNA"/>
</dbReference>
<dbReference type="AlphaFoldDB" id="A0AAW0XN74"/>
<sequence>LMSGSSKPHSRKRRVIAVPVGSNLEVKWSLNFPFDTFTFHKAKLQLALPIKVPFPNAFIAGGGLGFGKRSIDAEYKDLQFVDSPNDITRPYAHWYQVDHGNQLEWHSRSRRAARQERSALYNHLKAA</sequence>
<name>A0AAW0XN74_CHEQU</name>
<feature type="non-terminal residue" evidence="1">
    <location>
        <position position="1"/>
    </location>
</feature>
<keyword evidence="2" id="KW-1185">Reference proteome</keyword>
<dbReference type="Proteomes" id="UP001445076">
    <property type="component" value="Unassembled WGS sequence"/>
</dbReference>
<organism evidence="1 2">
    <name type="scientific">Cherax quadricarinatus</name>
    <name type="common">Australian red claw crayfish</name>
    <dbReference type="NCBI Taxonomy" id="27406"/>
    <lineage>
        <taxon>Eukaryota</taxon>
        <taxon>Metazoa</taxon>
        <taxon>Ecdysozoa</taxon>
        <taxon>Arthropoda</taxon>
        <taxon>Crustacea</taxon>
        <taxon>Multicrustacea</taxon>
        <taxon>Malacostraca</taxon>
        <taxon>Eumalacostraca</taxon>
        <taxon>Eucarida</taxon>
        <taxon>Decapoda</taxon>
        <taxon>Pleocyemata</taxon>
        <taxon>Astacidea</taxon>
        <taxon>Parastacoidea</taxon>
        <taxon>Parastacidae</taxon>
        <taxon>Cherax</taxon>
    </lineage>
</organism>
<accession>A0AAW0XN74</accession>
<evidence type="ECO:0000313" key="2">
    <source>
        <dbReference type="Proteomes" id="UP001445076"/>
    </source>
</evidence>